<proteinExistence type="predicted"/>
<sequence length="48" mass="6017">MEVGDKMKRHKKTFEQLIQDNKRELLEDYKMLEIIEERIEKRHMQKAE</sequence>
<protein>
    <recommendedName>
        <fullName evidence="3">FbpB family small basic protein</fullName>
    </recommendedName>
</protein>
<evidence type="ECO:0000313" key="2">
    <source>
        <dbReference type="Proteomes" id="UP000283095"/>
    </source>
</evidence>
<accession>A0A3T0KQH5</accession>
<organism evidence="1 2">
    <name type="scientific">Peribacillus asahii</name>
    <dbReference type="NCBI Taxonomy" id="228899"/>
    <lineage>
        <taxon>Bacteria</taxon>
        <taxon>Bacillati</taxon>
        <taxon>Bacillota</taxon>
        <taxon>Bacilli</taxon>
        <taxon>Bacillales</taxon>
        <taxon>Bacillaceae</taxon>
        <taxon>Peribacillus</taxon>
    </lineage>
</organism>
<dbReference type="AlphaFoldDB" id="A0A3T0KQH5"/>
<dbReference type="Proteomes" id="UP000283095">
    <property type="component" value="Chromosome"/>
</dbReference>
<dbReference type="KEGG" id="pasa:BAOM_1909"/>
<reference evidence="1 2" key="1">
    <citation type="submission" date="2018-01" db="EMBL/GenBank/DDBJ databases">
        <title>Bacillus asahii Genome sequencing and assembly.</title>
        <authorList>
            <person name="Jiang H."/>
            <person name="Feng Y."/>
            <person name="Zhao F."/>
            <person name="Lin X."/>
        </authorList>
    </citation>
    <scope>NUCLEOTIDE SEQUENCE [LARGE SCALE GENOMIC DNA]</scope>
    <source>
        <strain evidence="1 2">OM18</strain>
    </source>
</reference>
<evidence type="ECO:0008006" key="3">
    <source>
        <dbReference type="Google" id="ProtNLM"/>
    </source>
</evidence>
<dbReference type="InterPro" id="IPR025004">
    <property type="entry name" value="SenN/SenS"/>
</dbReference>
<evidence type="ECO:0000313" key="1">
    <source>
        <dbReference type="EMBL" id="AZV42518.1"/>
    </source>
</evidence>
<gene>
    <name evidence="1" type="ORF">BAOM_1909</name>
</gene>
<dbReference type="EMBL" id="CP026095">
    <property type="protein sequence ID" value="AZV42518.1"/>
    <property type="molecule type" value="Genomic_DNA"/>
</dbReference>
<name>A0A3T0KQH5_9BACI</name>
<dbReference type="Pfam" id="PF13040">
    <property type="entry name" value="Fur_reg_FbpB"/>
    <property type="match status" value="1"/>
</dbReference>